<sequence>MAIAERLAQVGEEIQHVENNLRECQRLLTAFWRHLRPANPREGSKSATDQRIRGLERRLQMLRNEQQSLIVRAIILAGSDIADSALRARMDLTSNRLSTRKAPQSCRMRALLALVPQSTLTRNTYQRSRFGTHCLFVRLFIPSPPSELRSSVDLNEVVPTNQVEPVHNPRVDKSSFSQSQGKDCCPRRKLCDQREKPNCIKEGTHAHWLEQSLLRIVSTRAHREAKVLALSRRAIAKLAEHYSFPLRDAHEKAVIVPATPEGSFPRTDDGKYRARRAAQRAAGTPH</sequence>
<organism evidence="3 4">
    <name type="scientific">Stephania yunnanensis</name>
    <dbReference type="NCBI Taxonomy" id="152371"/>
    <lineage>
        <taxon>Eukaryota</taxon>
        <taxon>Viridiplantae</taxon>
        <taxon>Streptophyta</taxon>
        <taxon>Embryophyta</taxon>
        <taxon>Tracheophyta</taxon>
        <taxon>Spermatophyta</taxon>
        <taxon>Magnoliopsida</taxon>
        <taxon>Ranunculales</taxon>
        <taxon>Menispermaceae</taxon>
        <taxon>Menispermoideae</taxon>
        <taxon>Cissampelideae</taxon>
        <taxon>Stephania</taxon>
    </lineage>
</organism>
<accession>A0AAP0DWF1</accession>
<keyword evidence="4" id="KW-1185">Reference proteome</keyword>
<evidence type="ECO:0000313" key="3">
    <source>
        <dbReference type="EMBL" id="KAK9082354.1"/>
    </source>
</evidence>
<comment type="caution">
    <text evidence="3">The sequence shown here is derived from an EMBL/GenBank/DDBJ whole genome shotgun (WGS) entry which is preliminary data.</text>
</comment>
<evidence type="ECO:0000256" key="1">
    <source>
        <dbReference type="SAM" id="Coils"/>
    </source>
</evidence>
<name>A0AAP0DWF1_9MAGN</name>
<protein>
    <submittedName>
        <fullName evidence="3">Uncharacterized protein</fullName>
    </submittedName>
</protein>
<dbReference type="AlphaFoldDB" id="A0AAP0DWF1"/>
<dbReference type="PANTHER" id="PTHR36344">
    <property type="entry name" value="RX N-TERMINAL DOMAIN-CONTAINING PROTEIN"/>
    <property type="match status" value="1"/>
</dbReference>
<reference evidence="3 4" key="1">
    <citation type="submission" date="2024-01" db="EMBL/GenBank/DDBJ databases">
        <title>Genome assemblies of Stephania.</title>
        <authorList>
            <person name="Yang L."/>
        </authorList>
    </citation>
    <scope>NUCLEOTIDE SEQUENCE [LARGE SCALE GENOMIC DNA]</scope>
    <source>
        <strain evidence="3">YNDBR</strain>
        <tissue evidence="3">Leaf</tissue>
    </source>
</reference>
<feature type="coiled-coil region" evidence="1">
    <location>
        <begin position="7"/>
        <end position="72"/>
    </location>
</feature>
<feature type="region of interest" description="Disordered" evidence="2">
    <location>
        <begin position="258"/>
        <end position="286"/>
    </location>
</feature>
<dbReference type="PANTHER" id="PTHR36344:SF1">
    <property type="entry name" value="RX N-TERMINAL DOMAIN-CONTAINING PROTEIN"/>
    <property type="match status" value="1"/>
</dbReference>
<gene>
    <name evidence="3" type="ORF">Syun_031908</name>
</gene>
<keyword evidence="1" id="KW-0175">Coiled coil</keyword>
<evidence type="ECO:0000313" key="4">
    <source>
        <dbReference type="Proteomes" id="UP001420932"/>
    </source>
</evidence>
<dbReference type="Proteomes" id="UP001420932">
    <property type="component" value="Unassembled WGS sequence"/>
</dbReference>
<evidence type="ECO:0000256" key="2">
    <source>
        <dbReference type="SAM" id="MobiDB-lite"/>
    </source>
</evidence>
<proteinExistence type="predicted"/>
<dbReference type="EMBL" id="JBBNAF010000028">
    <property type="protein sequence ID" value="KAK9082354.1"/>
    <property type="molecule type" value="Genomic_DNA"/>
</dbReference>